<dbReference type="NCBIfam" id="NF041558">
    <property type="entry name" value="NosP"/>
    <property type="match status" value="1"/>
</dbReference>
<name>A0A418WA12_9PROT</name>
<dbReference type="SMART" id="SM00897">
    <property type="entry name" value="FIST"/>
    <property type="match status" value="1"/>
</dbReference>
<comment type="caution">
    <text evidence="3">The sequence shown here is derived from an EMBL/GenBank/DDBJ whole genome shotgun (WGS) entry which is preliminary data.</text>
</comment>
<dbReference type="PANTHER" id="PTHR40252">
    <property type="entry name" value="BLR0328 PROTEIN"/>
    <property type="match status" value="1"/>
</dbReference>
<organism evidence="3 4">
    <name type="scientific">Oleomonas cavernae</name>
    <dbReference type="NCBI Taxonomy" id="2320859"/>
    <lineage>
        <taxon>Bacteria</taxon>
        <taxon>Pseudomonadati</taxon>
        <taxon>Pseudomonadota</taxon>
        <taxon>Alphaproteobacteria</taxon>
        <taxon>Acetobacterales</taxon>
        <taxon>Acetobacteraceae</taxon>
        <taxon>Oleomonas</taxon>
    </lineage>
</organism>
<evidence type="ECO:0000259" key="2">
    <source>
        <dbReference type="SMART" id="SM01204"/>
    </source>
</evidence>
<dbReference type="InterPro" id="IPR019494">
    <property type="entry name" value="FIST_C"/>
</dbReference>
<dbReference type="AlphaFoldDB" id="A0A418WA12"/>
<dbReference type="OrthoDB" id="9807948at2"/>
<feature type="domain" description="FIST" evidence="1">
    <location>
        <begin position="32"/>
        <end position="233"/>
    </location>
</feature>
<protein>
    <submittedName>
        <fullName evidence="3">FIST domain containing protein</fullName>
    </submittedName>
</protein>
<reference evidence="3 4" key="1">
    <citation type="submission" date="2018-09" db="EMBL/GenBank/DDBJ databases">
        <authorList>
            <person name="Zhu H."/>
        </authorList>
    </citation>
    <scope>NUCLEOTIDE SEQUENCE [LARGE SCALE GENOMIC DNA]</scope>
    <source>
        <strain evidence="3 4">K1W22B-8</strain>
    </source>
</reference>
<dbReference type="EMBL" id="QYUK01000011">
    <property type="protein sequence ID" value="RJF86852.1"/>
    <property type="molecule type" value="Genomic_DNA"/>
</dbReference>
<proteinExistence type="predicted"/>
<keyword evidence="4" id="KW-1185">Reference proteome</keyword>
<evidence type="ECO:0000259" key="1">
    <source>
        <dbReference type="SMART" id="SM00897"/>
    </source>
</evidence>
<evidence type="ECO:0000313" key="3">
    <source>
        <dbReference type="EMBL" id="RJF86852.1"/>
    </source>
</evidence>
<dbReference type="PANTHER" id="PTHR40252:SF2">
    <property type="entry name" value="BLR0328 PROTEIN"/>
    <property type="match status" value="1"/>
</dbReference>
<accession>A0A418WA12</accession>
<dbReference type="Pfam" id="PF10442">
    <property type="entry name" value="FIST_C"/>
    <property type="match status" value="1"/>
</dbReference>
<sequence length="386" mass="41808">MKEPAIIRRAQSCARDAREAVREFHAAVARPDTALVVFFCSSDYDLEALAEEMRHLFDGIQVVGCTTAGEIGPAGCRDHSLSGMSFPAESFDIVCGQLEQLQQFDIAKGQAFAEALLERLKSQAPQADADNSFALLLIDGSSVREEPVTRSLQSALGHLPLVGGSAGDGLNFGKTYVYFGGRFQTDNAALVLITTPLPFKLFKTQHFVAMDDRLVVTQADSRLRVVNEINGLPAAEEYAHLLGVDARDLDPSRFAAWPVVVMIDGTNYVRSIQKANPDGSLTFFCAIEEGLVLRVARGQNLVNNLEQTFSQIRAEIGQPQLIFASDCILRKLEIAQNGLEDRVGQLFAQNNAVGFNTYGEQYHGVHVNQTLIGVAIGAAPAGGHDA</sequence>
<dbReference type="Pfam" id="PF08495">
    <property type="entry name" value="FIST"/>
    <property type="match status" value="1"/>
</dbReference>
<dbReference type="RefSeq" id="WP_119777497.1">
    <property type="nucleotide sequence ID" value="NZ_QYUK01000011.1"/>
</dbReference>
<feature type="domain" description="FIST C-domain" evidence="2">
    <location>
        <begin position="234"/>
        <end position="364"/>
    </location>
</feature>
<dbReference type="Proteomes" id="UP000284605">
    <property type="component" value="Unassembled WGS sequence"/>
</dbReference>
<gene>
    <name evidence="3" type="ORF">D3874_07335</name>
</gene>
<evidence type="ECO:0000313" key="4">
    <source>
        <dbReference type="Proteomes" id="UP000284605"/>
    </source>
</evidence>
<dbReference type="InterPro" id="IPR013702">
    <property type="entry name" value="FIST_domain_N"/>
</dbReference>
<dbReference type="SMART" id="SM01204">
    <property type="entry name" value="FIST_C"/>
    <property type="match status" value="1"/>
</dbReference>